<gene>
    <name evidence="1" type="ORF">HUJ06_004483</name>
</gene>
<name>A0A822ZNA2_NELNU</name>
<dbReference type="Proteomes" id="UP000607653">
    <property type="component" value="Unassembled WGS sequence"/>
</dbReference>
<dbReference type="EMBL" id="DUZY01000007">
    <property type="protein sequence ID" value="DAD46253.1"/>
    <property type="molecule type" value="Genomic_DNA"/>
</dbReference>
<keyword evidence="2" id="KW-1185">Reference proteome</keyword>
<organism evidence="1 2">
    <name type="scientific">Nelumbo nucifera</name>
    <name type="common">Sacred lotus</name>
    <dbReference type="NCBI Taxonomy" id="4432"/>
    <lineage>
        <taxon>Eukaryota</taxon>
        <taxon>Viridiplantae</taxon>
        <taxon>Streptophyta</taxon>
        <taxon>Embryophyta</taxon>
        <taxon>Tracheophyta</taxon>
        <taxon>Spermatophyta</taxon>
        <taxon>Magnoliopsida</taxon>
        <taxon>Proteales</taxon>
        <taxon>Nelumbonaceae</taxon>
        <taxon>Nelumbo</taxon>
    </lineage>
</organism>
<evidence type="ECO:0000313" key="2">
    <source>
        <dbReference type="Proteomes" id="UP000607653"/>
    </source>
</evidence>
<reference evidence="1 2" key="1">
    <citation type="journal article" date="2020" name="Mol. Biol. Evol.">
        <title>Distinct Expression and Methylation Patterns for Genes with Different Fates following a Single Whole-Genome Duplication in Flowering Plants.</title>
        <authorList>
            <person name="Shi T."/>
            <person name="Rahmani R.S."/>
            <person name="Gugger P.F."/>
            <person name="Wang M."/>
            <person name="Li H."/>
            <person name="Zhang Y."/>
            <person name="Li Z."/>
            <person name="Wang Q."/>
            <person name="Van de Peer Y."/>
            <person name="Marchal K."/>
            <person name="Chen J."/>
        </authorList>
    </citation>
    <scope>NUCLEOTIDE SEQUENCE [LARGE SCALE GENOMIC DNA]</scope>
    <source>
        <tissue evidence="1">Leaf</tissue>
    </source>
</reference>
<accession>A0A822ZNA2</accession>
<comment type="caution">
    <text evidence="1">The sequence shown here is derived from an EMBL/GenBank/DDBJ whole genome shotgun (WGS) entry which is preliminary data.</text>
</comment>
<protein>
    <submittedName>
        <fullName evidence="1">Uncharacterized protein</fullName>
    </submittedName>
</protein>
<evidence type="ECO:0000313" key="1">
    <source>
        <dbReference type="EMBL" id="DAD46253.1"/>
    </source>
</evidence>
<proteinExistence type="predicted"/>
<dbReference type="AlphaFoldDB" id="A0A822ZNA2"/>
<sequence length="24" mass="2736">MSMNSIQLRKKMKEVEREGSVVVG</sequence>